<protein>
    <recommendedName>
        <fullName evidence="8">B3 domain-containing protein, DNA-binding pseudobarrel domain protein</fullName>
    </recommendedName>
</protein>
<evidence type="ECO:0000256" key="1">
    <source>
        <dbReference type="ARBA" id="ARBA00004123"/>
    </source>
</evidence>
<dbReference type="GO" id="GO:0005634">
    <property type="term" value="C:nucleus"/>
    <property type="evidence" value="ECO:0007669"/>
    <property type="project" value="UniProtKB-SubCell"/>
</dbReference>
<evidence type="ECO:0008006" key="8">
    <source>
        <dbReference type="Google" id="ProtNLM"/>
    </source>
</evidence>
<keyword evidence="4" id="KW-0804">Transcription</keyword>
<feature type="region of interest" description="Disordered" evidence="6">
    <location>
        <begin position="1"/>
        <end position="34"/>
    </location>
</feature>
<dbReference type="PANTHER" id="PTHR31541:SF60">
    <property type="entry name" value="TF-B3 DOMAIN-CONTAINING PROTEIN"/>
    <property type="match status" value="1"/>
</dbReference>
<accession>A0A699HGR5</accession>
<dbReference type="AlphaFoldDB" id="A0A699HGR5"/>
<proteinExistence type="predicted"/>
<feature type="region of interest" description="Disordered" evidence="6">
    <location>
        <begin position="67"/>
        <end position="106"/>
    </location>
</feature>
<evidence type="ECO:0000256" key="5">
    <source>
        <dbReference type="ARBA" id="ARBA00023242"/>
    </source>
</evidence>
<keyword evidence="3" id="KW-0238">DNA-binding</keyword>
<keyword evidence="5" id="KW-0539">Nucleus</keyword>
<comment type="subcellular location">
    <subcellularLocation>
        <location evidence="1">Nucleus</location>
    </subcellularLocation>
</comment>
<dbReference type="EMBL" id="BKCJ010155368">
    <property type="protein sequence ID" value="GEY14694.1"/>
    <property type="molecule type" value="Genomic_DNA"/>
</dbReference>
<name>A0A699HGR5_TANCI</name>
<keyword evidence="2" id="KW-0805">Transcription regulation</keyword>
<evidence type="ECO:0000256" key="3">
    <source>
        <dbReference type="ARBA" id="ARBA00023125"/>
    </source>
</evidence>
<dbReference type="Gene3D" id="2.40.330.10">
    <property type="entry name" value="DNA-binding pseudobarrel domain"/>
    <property type="match status" value="1"/>
</dbReference>
<evidence type="ECO:0000256" key="4">
    <source>
        <dbReference type="ARBA" id="ARBA00023163"/>
    </source>
</evidence>
<gene>
    <name evidence="7" type="ORF">Tci_386668</name>
</gene>
<dbReference type="InterPro" id="IPR015300">
    <property type="entry name" value="DNA-bd_pseudobarrel_sf"/>
</dbReference>
<dbReference type="PANTHER" id="PTHR31541">
    <property type="entry name" value="B3 DOMAIN PLANT PROTEIN-RELATED"/>
    <property type="match status" value="1"/>
</dbReference>
<sequence length="228" mass="26407">MGIKVTRHDHKLSNNGVPFAASKPEKEVNDKDEEEEYYRLKIEELVNEKLKLFGGEIINVSYEWTESMGGSKRKGSSVNEVDNNNNNNEEEEQEEEEEEEKKKKKGLLNMPFKQVETHDFLTPEEKRILGNDSEIKVQILGPNLQMYKKPMWLKIWSMMCTKNYVLKTNWYDFVEANKNVLKEKTTIKIWSFRKDGKLCFAVVCVDKPMVDMTLLEDASSAAGSSLIL</sequence>
<feature type="compositionally biased region" description="Basic residues" evidence="6">
    <location>
        <begin position="1"/>
        <end position="10"/>
    </location>
</feature>
<dbReference type="GO" id="GO:0003677">
    <property type="term" value="F:DNA binding"/>
    <property type="evidence" value="ECO:0007669"/>
    <property type="project" value="UniProtKB-KW"/>
</dbReference>
<comment type="caution">
    <text evidence="7">The sequence shown here is derived from an EMBL/GenBank/DDBJ whole genome shotgun (WGS) entry which is preliminary data.</text>
</comment>
<dbReference type="Pfam" id="PF03754">
    <property type="entry name" value="At2g31720-like"/>
    <property type="match status" value="1"/>
</dbReference>
<evidence type="ECO:0000256" key="2">
    <source>
        <dbReference type="ARBA" id="ARBA00023015"/>
    </source>
</evidence>
<evidence type="ECO:0000256" key="6">
    <source>
        <dbReference type="SAM" id="MobiDB-lite"/>
    </source>
</evidence>
<feature type="compositionally biased region" description="Acidic residues" evidence="6">
    <location>
        <begin position="88"/>
        <end position="99"/>
    </location>
</feature>
<organism evidence="7">
    <name type="scientific">Tanacetum cinerariifolium</name>
    <name type="common">Dalmatian daisy</name>
    <name type="synonym">Chrysanthemum cinerariifolium</name>
    <dbReference type="NCBI Taxonomy" id="118510"/>
    <lineage>
        <taxon>Eukaryota</taxon>
        <taxon>Viridiplantae</taxon>
        <taxon>Streptophyta</taxon>
        <taxon>Embryophyta</taxon>
        <taxon>Tracheophyta</taxon>
        <taxon>Spermatophyta</taxon>
        <taxon>Magnoliopsida</taxon>
        <taxon>eudicotyledons</taxon>
        <taxon>Gunneridae</taxon>
        <taxon>Pentapetalae</taxon>
        <taxon>asterids</taxon>
        <taxon>campanulids</taxon>
        <taxon>Asterales</taxon>
        <taxon>Asteraceae</taxon>
        <taxon>Asteroideae</taxon>
        <taxon>Anthemideae</taxon>
        <taxon>Anthemidinae</taxon>
        <taxon>Tanacetum</taxon>
    </lineage>
</organism>
<reference evidence="7" key="1">
    <citation type="journal article" date="2019" name="Sci. Rep.">
        <title>Draft genome of Tanacetum cinerariifolium, the natural source of mosquito coil.</title>
        <authorList>
            <person name="Yamashiro T."/>
            <person name="Shiraishi A."/>
            <person name="Satake H."/>
            <person name="Nakayama K."/>
        </authorList>
    </citation>
    <scope>NUCLEOTIDE SEQUENCE</scope>
</reference>
<dbReference type="SUPFAM" id="SSF101936">
    <property type="entry name" value="DNA-binding pseudobarrel domain"/>
    <property type="match status" value="1"/>
</dbReference>
<dbReference type="InterPro" id="IPR005508">
    <property type="entry name" value="At2g31720-like"/>
</dbReference>
<evidence type="ECO:0000313" key="7">
    <source>
        <dbReference type="EMBL" id="GEY14694.1"/>
    </source>
</evidence>